<dbReference type="GO" id="GO:0005742">
    <property type="term" value="C:mitochondrial outer membrane translocase complex"/>
    <property type="evidence" value="ECO:0007669"/>
    <property type="project" value="InterPro"/>
</dbReference>
<proteinExistence type="predicted"/>
<name>A0A540MMG8_MALBA</name>
<gene>
    <name evidence="1" type="ORF">C1H46_014356</name>
</gene>
<reference evidence="1 2" key="1">
    <citation type="journal article" date="2019" name="G3 (Bethesda)">
        <title>Sequencing of a Wild Apple (Malus baccata) Genome Unravels the Differences Between Cultivated and Wild Apple Species Regarding Disease Resistance and Cold Tolerance.</title>
        <authorList>
            <person name="Chen X."/>
        </authorList>
    </citation>
    <scope>NUCLEOTIDE SEQUENCE [LARGE SCALE GENOMIC DNA]</scope>
    <source>
        <strain evidence="2">cv. Shandingzi</strain>
        <tissue evidence="1">Leaves</tissue>
    </source>
</reference>
<keyword evidence="2" id="KW-1185">Reference proteome</keyword>
<comment type="caution">
    <text evidence="1">The sequence shown here is derived from an EMBL/GenBank/DDBJ whole genome shotgun (WGS) entry which is preliminary data.</text>
</comment>
<organism evidence="1 2">
    <name type="scientific">Malus baccata</name>
    <name type="common">Siberian crab apple</name>
    <name type="synonym">Pyrus baccata</name>
    <dbReference type="NCBI Taxonomy" id="106549"/>
    <lineage>
        <taxon>Eukaryota</taxon>
        <taxon>Viridiplantae</taxon>
        <taxon>Streptophyta</taxon>
        <taxon>Embryophyta</taxon>
        <taxon>Tracheophyta</taxon>
        <taxon>Spermatophyta</taxon>
        <taxon>Magnoliopsida</taxon>
        <taxon>eudicotyledons</taxon>
        <taxon>Gunneridae</taxon>
        <taxon>Pentapetalae</taxon>
        <taxon>rosids</taxon>
        <taxon>fabids</taxon>
        <taxon>Rosales</taxon>
        <taxon>Rosaceae</taxon>
        <taxon>Amygdaloideae</taxon>
        <taxon>Maleae</taxon>
        <taxon>Malus</taxon>
    </lineage>
</organism>
<dbReference type="InterPro" id="IPR034553">
    <property type="entry name" value="TOM5_viridi"/>
</dbReference>
<accession>A0A540MMG8</accession>
<protein>
    <submittedName>
        <fullName evidence="1">Uncharacterized protein</fullName>
    </submittedName>
</protein>
<evidence type="ECO:0000313" key="1">
    <source>
        <dbReference type="EMBL" id="TQD99977.1"/>
    </source>
</evidence>
<dbReference type="AlphaFoldDB" id="A0A540MMG8"/>
<dbReference type="EMBL" id="VIEB01000224">
    <property type="protein sequence ID" value="TQD99977.1"/>
    <property type="molecule type" value="Genomic_DNA"/>
</dbReference>
<sequence length="131" mass="14990">MADFNVSLEKAKFFLQSQYHDEEKWALNMNSPIRDESCVMVAGCEWLGSRLYCVIVWPLYPAAIPQDLFRIGENLACYVHLVVRLVMGKLIFELRVQVFLMVHMCPKLLRAAGLFAGSILLMRSYGDLMAI</sequence>
<evidence type="ECO:0000313" key="2">
    <source>
        <dbReference type="Proteomes" id="UP000315295"/>
    </source>
</evidence>
<dbReference type="Proteomes" id="UP000315295">
    <property type="component" value="Unassembled WGS sequence"/>
</dbReference>
<dbReference type="PANTHER" id="PTHR37251">
    <property type="entry name" value="MITOCHONDRIAL IMPORT RECEPTOR SUBUNIT TOM5 HOMOLOG"/>
    <property type="match status" value="1"/>
</dbReference>
<dbReference type="PANTHER" id="PTHR37251:SF1">
    <property type="entry name" value="MITOCHONDRIAL IMPORT RECEPTOR SUBUNIT TOM5 HOMOLOG"/>
    <property type="match status" value="1"/>
</dbReference>